<dbReference type="EMBL" id="JAALHA020000015">
    <property type="protein sequence ID" value="MDR9897902.1"/>
    <property type="molecule type" value="Genomic_DNA"/>
</dbReference>
<accession>A0AAP5MBG5</accession>
<evidence type="ECO:0000313" key="1">
    <source>
        <dbReference type="EMBL" id="MDR9897902.1"/>
    </source>
</evidence>
<dbReference type="RefSeq" id="WP_310834135.1">
    <property type="nucleotide sequence ID" value="NZ_JAALHA020000015.1"/>
</dbReference>
<dbReference type="Proteomes" id="UP000667802">
    <property type="component" value="Unassembled WGS sequence"/>
</dbReference>
<comment type="caution">
    <text evidence="1">The sequence shown here is derived from an EMBL/GenBank/DDBJ whole genome shotgun (WGS) entry which is preliminary data.</text>
</comment>
<proteinExistence type="predicted"/>
<sequence>MKMVNTNTTEVLFENLSEEETASVTGGRGIVALADARADLTNNVGGVTYATTYTNVVDQGTHTSTSIASSGSLAFDDTKTGATSGSRSLDKIFGITAP</sequence>
<evidence type="ECO:0000313" key="2">
    <source>
        <dbReference type="Proteomes" id="UP000667802"/>
    </source>
</evidence>
<reference evidence="2" key="1">
    <citation type="journal article" date="2021" name="Science">
        <title>Hunting the eagle killer: A cyanobacterial neurotoxin causes vacuolar myelinopathy.</title>
        <authorList>
            <person name="Breinlinger S."/>
            <person name="Phillips T.J."/>
            <person name="Haram B.N."/>
            <person name="Mares J."/>
            <person name="Martinez Yerena J.A."/>
            <person name="Hrouzek P."/>
            <person name="Sobotka R."/>
            <person name="Henderson W.M."/>
            <person name="Schmieder P."/>
            <person name="Williams S.M."/>
            <person name="Lauderdale J.D."/>
            <person name="Wilde H.D."/>
            <person name="Gerrin W."/>
            <person name="Kust A."/>
            <person name="Washington J.W."/>
            <person name="Wagner C."/>
            <person name="Geier B."/>
            <person name="Liebeke M."/>
            <person name="Enke H."/>
            <person name="Niedermeyer T.H.J."/>
            <person name="Wilde S.B."/>
        </authorList>
    </citation>
    <scope>NUCLEOTIDE SEQUENCE [LARGE SCALE GENOMIC DNA]</scope>
    <source>
        <strain evidence="2">Thurmond2011</strain>
    </source>
</reference>
<name>A0AAP5MBG5_9CYAN</name>
<gene>
    <name evidence="1" type="ORF">G7B40_025550</name>
</gene>
<dbReference type="AlphaFoldDB" id="A0AAP5MBG5"/>
<organism evidence="1 2">
    <name type="scientific">Aetokthonos hydrillicola Thurmond2011</name>
    <dbReference type="NCBI Taxonomy" id="2712845"/>
    <lineage>
        <taxon>Bacteria</taxon>
        <taxon>Bacillati</taxon>
        <taxon>Cyanobacteriota</taxon>
        <taxon>Cyanophyceae</taxon>
        <taxon>Nostocales</taxon>
        <taxon>Hapalosiphonaceae</taxon>
        <taxon>Aetokthonos</taxon>
    </lineage>
</organism>
<protein>
    <submittedName>
        <fullName evidence="1">Uncharacterized protein</fullName>
    </submittedName>
</protein>
<keyword evidence="2" id="KW-1185">Reference proteome</keyword>